<dbReference type="GO" id="GO:0005886">
    <property type="term" value="C:plasma membrane"/>
    <property type="evidence" value="ECO:0007669"/>
    <property type="project" value="UniProtKB-SubCell"/>
</dbReference>
<dbReference type="InterPro" id="IPR011701">
    <property type="entry name" value="MFS"/>
</dbReference>
<dbReference type="CDD" id="cd06173">
    <property type="entry name" value="MFS_MefA_like"/>
    <property type="match status" value="1"/>
</dbReference>
<dbReference type="PANTHER" id="PTHR43266:SF2">
    <property type="entry name" value="MAJOR FACILITATOR SUPERFAMILY (MFS) PROFILE DOMAIN-CONTAINING PROTEIN"/>
    <property type="match status" value="1"/>
</dbReference>
<feature type="transmembrane region" description="Helical" evidence="7">
    <location>
        <begin position="216"/>
        <end position="234"/>
    </location>
</feature>
<dbReference type="GO" id="GO:0022857">
    <property type="term" value="F:transmembrane transporter activity"/>
    <property type="evidence" value="ECO:0007669"/>
    <property type="project" value="InterPro"/>
</dbReference>
<evidence type="ECO:0000256" key="2">
    <source>
        <dbReference type="ARBA" id="ARBA00022448"/>
    </source>
</evidence>
<feature type="transmembrane region" description="Helical" evidence="7">
    <location>
        <begin position="36"/>
        <end position="56"/>
    </location>
</feature>
<feature type="transmembrane region" description="Helical" evidence="7">
    <location>
        <begin position="68"/>
        <end position="86"/>
    </location>
</feature>
<feature type="transmembrane region" description="Helical" evidence="7">
    <location>
        <begin position="393"/>
        <end position="411"/>
    </location>
</feature>
<evidence type="ECO:0000256" key="3">
    <source>
        <dbReference type="ARBA" id="ARBA00022475"/>
    </source>
</evidence>
<evidence type="ECO:0000313" key="9">
    <source>
        <dbReference type="EMBL" id="RCX18750.1"/>
    </source>
</evidence>
<dbReference type="OrthoDB" id="9763297at2"/>
<feature type="transmembrane region" description="Helical" evidence="7">
    <location>
        <begin position="12"/>
        <end position="30"/>
    </location>
</feature>
<feature type="transmembrane region" description="Helical" evidence="7">
    <location>
        <begin position="340"/>
        <end position="363"/>
    </location>
</feature>
<accession>A0A369BB46</accession>
<name>A0A369BB46_9FIRM</name>
<keyword evidence="10" id="KW-1185">Reference proteome</keyword>
<reference evidence="9 10" key="1">
    <citation type="submission" date="2018-07" db="EMBL/GenBank/DDBJ databases">
        <title>Genomic Encyclopedia of Type Strains, Phase IV (KMG-IV): sequencing the most valuable type-strain genomes for metagenomic binning, comparative biology and taxonomic classification.</title>
        <authorList>
            <person name="Goeker M."/>
        </authorList>
    </citation>
    <scope>NUCLEOTIDE SEQUENCE [LARGE SCALE GENOMIC DNA]</scope>
    <source>
        <strain evidence="9 10">DSM 27016</strain>
    </source>
</reference>
<evidence type="ECO:0000313" key="10">
    <source>
        <dbReference type="Proteomes" id="UP000253034"/>
    </source>
</evidence>
<evidence type="ECO:0000256" key="6">
    <source>
        <dbReference type="ARBA" id="ARBA00023136"/>
    </source>
</evidence>
<dbReference type="EMBL" id="QPJT01000004">
    <property type="protein sequence ID" value="RCX18750.1"/>
    <property type="molecule type" value="Genomic_DNA"/>
</dbReference>
<keyword evidence="3" id="KW-1003">Cell membrane</keyword>
<dbReference type="PROSITE" id="PS50850">
    <property type="entry name" value="MFS"/>
    <property type="match status" value="1"/>
</dbReference>
<dbReference type="Gene3D" id="1.20.1250.20">
    <property type="entry name" value="MFS general substrate transporter like domains"/>
    <property type="match status" value="1"/>
</dbReference>
<feature type="transmembrane region" description="Helical" evidence="7">
    <location>
        <begin position="98"/>
        <end position="116"/>
    </location>
</feature>
<keyword evidence="6 7" id="KW-0472">Membrane</keyword>
<evidence type="ECO:0000256" key="4">
    <source>
        <dbReference type="ARBA" id="ARBA00022692"/>
    </source>
</evidence>
<comment type="subcellular location">
    <subcellularLocation>
        <location evidence="1">Cell membrane</location>
        <topology evidence="1">Multi-pass membrane protein</topology>
    </subcellularLocation>
</comment>
<dbReference type="InterPro" id="IPR036259">
    <property type="entry name" value="MFS_trans_sf"/>
</dbReference>
<dbReference type="SUPFAM" id="SSF103473">
    <property type="entry name" value="MFS general substrate transporter"/>
    <property type="match status" value="1"/>
</dbReference>
<comment type="caution">
    <text evidence="9">The sequence shown here is derived from an EMBL/GenBank/DDBJ whole genome shotgun (WGS) entry which is preliminary data.</text>
</comment>
<keyword evidence="4 7" id="KW-0812">Transmembrane</keyword>
<feature type="transmembrane region" description="Helical" evidence="7">
    <location>
        <begin position="136"/>
        <end position="156"/>
    </location>
</feature>
<feature type="transmembrane region" description="Helical" evidence="7">
    <location>
        <begin position="162"/>
        <end position="181"/>
    </location>
</feature>
<dbReference type="RefSeq" id="WP_114296606.1">
    <property type="nucleotide sequence ID" value="NZ_QPJT01000004.1"/>
</dbReference>
<dbReference type="PANTHER" id="PTHR43266">
    <property type="entry name" value="MACROLIDE-EFFLUX PROTEIN"/>
    <property type="match status" value="1"/>
</dbReference>
<proteinExistence type="predicted"/>
<feature type="transmembrane region" description="Helical" evidence="7">
    <location>
        <begin position="282"/>
        <end position="299"/>
    </location>
</feature>
<evidence type="ECO:0000256" key="1">
    <source>
        <dbReference type="ARBA" id="ARBA00004651"/>
    </source>
</evidence>
<dbReference type="Proteomes" id="UP000253034">
    <property type="component" value="Unassembled WGS sequence"/>
</dbReference>
<evidence type="ECO:0000259" key="8">
    <source>
        <dbReference type="PROSITE" id="PS50850"/>
    </source>
</evidence>
<keyword evidence="5 7" id="KW-1133">Transmembrane helix</keyword>
<dbReference type="Pfam" id="PF07690">
    <property type="entry name" value="MFS_1"/>
    <property type="match status" value="1"/>
</dbReference>
<protein>
    <submittedName>
        <fullName evidence="9">MFS transporter</fullName>
    </submittedName>
</protein>
<feature type="transmembrane region" description="Helical" evidence="7">
    <location>
        <begin position="305"/>
        <end position="328"/>
    </location>
</feature>
<evidence type="ECO:0000256" key="7">
    <source>
        <dbReference type="SAM" id="Phobius"/>
    </source>
</evidence>
<keyword evidence="2" id="KW-0813">Transport</keyword>
<sequence length="434" mass="46434">MKKFLMLWVGELVSSIGSGMSNFALGVYIYKMTESATAVSLFTLFAFLPTVLLNPIGGVLADRFDRRLMMICGDLFSALGLLYILICMQTGSVEIWQIYIGVTVSATFVSLLGPAYKATVTDLLTEDEFAKASGLVQLASSAKFLISPAAAGFILVFADVRLILLIDIATLFVTVFTILLVRKGMRTVRSAVKAAYDGFHPVKALREGWNAVTGDMGIRVLVGLMALVCFYVGFLQTLLAPMILSFSDSKTLGIIQSVSAVGILIGSVIISVLGIKKNYVNILSNSLIVIGLFMAGMGLTTNIYVIIGTGLMFFLGLPFATACADTLARLKIPNELQGRAWGFISVLSQAGYLVAYAVSGVLADYVFGPLLMNGGLLAQSIGLFTGTGKGRGIGFMLIIAGLSVVATAVLVRKAKPLRNLENHMKNYTENVQKC</sequence>
<dbReference type="InterPro" id="IPR020846">
    <property type="entry name" value="MFS_dom"/>
</dbReference>
<gene>
    <name evidence="9" type="ORF">DFR58_10419</name>
</gene>
<feature type="transmembrane region" description="Helical" evidence="7">
    <location>
        <begin position="254"/>
        <end position="275"/>
    </location>
</feature>
<organism evidence="9 10">
    <name type="scientific">Anaerobacterium chartisolvens</name>
    <dbReference type="NCBI Taxonomy" id="1297424"/>
    <lineage>
        <taxon>Bacteria</taxon>
        <taxon>Bacillati</taxon>
        <taxon>Bacillota</taxon>
        <taxon>Clostridia</taxon>
        <taxon>Eubacteriales</taxon>
        <taxon>Oscillospiraceae</taxon>
        <taxon>Anaerobacterium</taxon>
    </lineage>
</organism>
<feature type="domain" description="Major facilitator superfamily (MFS) profile" evidence="8">
    <location>
        <begin position="3"/>
        <end position="418"/>
    </location>
</feature>
<evidence type="ECO:0000256" key="5">
    <source>
        <dbReference type="ARBA" id="ARBA00022989"/>
    </source>
</evidence>
<dbReference type="AlphaFoldDB" id="A0A369BB46"/>